<name>A0A923E6H7_9ACTO</name>
<sequence>MTFASDQYAVTARYSFTDAAGTQVAPDVFVVFSKADASTVVAPQSFGMPPASFESRS</sequence>
<proteinExistence type="predicted"/>
<reference evidence="1" key="1">
    <citation type="submission" date="2020-08" db="EMBL/GenBank/DDBJ databases">
        <title>Sequencing the genomes of 1000 actinobacteria strains.</title>
        <authorList>
            <person name="Klenk H.-P."/>
        </authorList>
    </citation>
    <scope>NUCLEOTIDE SEQUENCE</scope>
    <source>
        <strain evidence="1">DSM 10695</strain>
    </source>
</reference>
<protein>
    <submittedName>
        <fullName evidence="1">Uncharacterized protein</fullName>
    </submittedName>
</protein>
<keyword evidence="2" id="KW-1185">Reference proteome</keyword>
<dbReference type="AlphaFoldDB" id="A0A923E6H7"/>
<dbReference type="EMBL" id="JACHMK010000001">
    <property type="protein sequence ID" value="MBB6335550.1"/>
    <property type="molecule type" value="Genomic_DNA"/>
</dbReference>
<dbReference type="Proteomes" id="UP000617426">
    <property type="component" value="Unassembled WGS sequence"/>
</dbReference>
<evidence type="ECO:0000313" key="1">
    <source>
        <dbReference type="EMBL" id="MBB6335550.1"/>
    </source>
</evidence>
<accession>A0A923E6H7</accession>
<evidence type="ECO:0000313" key="2">
    <source>
        <dbReference type="Proteomes" id="UP000617426"/>
    </source>
</evidence>
<comment type="caution">
    <text evidence="1">The sequence shown here is derived from an EMBL/GenBank/DDBJ whole genome shotgun (WGS) entry which is preliminary data.</text>
</comment>
<dbReference type="RefSeq" id="WP_184453986.1">
    <property type="nucleotide sequence ID" value="NZ_JACHMK010000001.1"/>
</dbReference>
<organism evidence="1 2">
    <name type="scientific">Schaalia hyovaginalis</name>
    <dbReference type="NCBI Taxonomy" id="29316"/>
    <lineage>
        <taxon>Bacteria</taxon>
        <taxon>Bacillati</taxon>
        <taxon>Actinomycetota</taxon>
        <taxon>Actinomycetes</taxon>
        <taxon>Actinomycetales</taxon>
        <taxon>Actinomycetaceae</taxon>
        <taxon>Schaalia</taxon>
    </lineage>
</organism>
<gene>
    <name evidence="1" type="ORF">HD592_002115</name>
</gene>